<sequence length="107" mass="11470">MLLGWKSFAPTGYDHTVLRHLTRNGAVGVGDAFSYDAKGYTACGAVLWDRVHGLRKLQDALSGDHGLELAGWELTGASRISDDGRTIVGSGTNPNGKTEGWVVRLDK</sequence>
<evidence type="ECO:0000313" key="1">
    <source>
        <dbReference type="EMBL" id="CAL1239241.1"/>
    </source>
</evidence>
<keyword evidence="2" id="KW-1185">Reference proteome</keyword>
<proteinExistence type="predicted"/>
<organism evidence="1 2">
    <name type="scientific">Candidatus Methylocalor cossyra</name>
    <dbReference type="NCBI Taxonomy" id="3108543"/>
    <lineage>
        <taxon>Bacteria</taxon>
        <taxon>Pseudomonadati</taxon>
        <taxon>Pseudomonadota</taxon>
        <taxon>Gammaproteobacteria</taxon>
        <taxon>Methylococcales</taxon>
        <taxon>Methylococcaceae</taxon>
        <taxon>Candidatus Methylocalor</taxon>
    </lineage>
</organism>
<gene>
    <name evidence="1" type="ORF">MECH1_V1_0465</name>
</gene>
<dbReference type="Proteomes" id="UP001497493">
    <property type="component" value="Chromosome"/>
</dbReference>
<dbReference type="RefSeq" id="WP_348758822.1">
    <property type="nucleotide sequence ID" value="NZ_OZ026884.1"/>
</dbReference>
<dbReference type="EMBL" id="OZ026884">
    <property type="protein sequence ID" value="CAL1239241.1"/>
    <property type="molecule type" value="Genomic_DNA"/>
</dbReference>
<protein>
    <submittedName>
        <fullName evidence="1">Uncharacterized protein</fullName>
    </submittedName>
</protein>
<reference evidence="1 2" key="1">
    <citation type="submission" date="2024-04" db="EMBL/GenBank/DDBJ databases">
        <authorList>
            <person name="Cremers G."/>
        </authorList>
    </citation>
    <scope>NUCLEOTIDE SEQUENCE [LARGE SCALE GENOMIC DNA]</scope>
    <source>
        <strain evidence="1">MeCH1-AG</strain>
    </source>
</reference>
<evidence type="ECO:0000313" key="2">
    <source>
        <dbReference type="Proteomes" id="UP001497493"/>
    </source>
</evidence>
<accession>A0ABM9NF66</accession>
<name>A0ABM9NF66_9GAMM</name>